<dbReference type="AlphaFoldDB" id="A0A0G4H3U2"/>
<feature type="region of interest" description="Disordered" evidence="1">
    <location>
        <begin position="60"/>
        <end position="123"/>
    </location>
</feature>
<proteinExistence type="predicted"/>
<feature type="compositionally biased region" description="Acidic residues" evidence="1">
    <location>
        <begin position="67"/>
        <end position="79"/>
    </location>
</feature>
<evidence type="ECO:0000313" key="4">
    <source>
        <dbReference type="Proteomes" id="UP000041254"/>
    </source>
</evidence>
<protein>
    <recommendedName>
        <fullName evidence="5">RxLR effector protein</fullName>
    </recommendedName>
</protein>
<accession>A0A0G4H3U2</accession>
<evidence type="ECO:0000313" key="3">
    <source>
        <dbReference type="EMBL" id="CEM38337.1"/>
    </source>
</evidence>
<dbReference type="VEuPathDB" id="CryptoDB:Vbra_6519"/>
<feature type="compositionally biased region" description="Acidic residues" evidence="1">
    <location>
        <begin position="114"/>
        <end position="123"/>
    </location>
</feature>
<evidence type="ECO:0008006" key="5">
    <source>
        <dbReference type="Google" id="ProtNLM"/>
    </source>
</evidence>
<feature type="signal peptide" evidence="2">
    <location>
        <begin position="1"/>
        <end position="28"/>
    </location>
</feature>
<keyword evidence="4" id="KW-1185">Reference proteome</keyword>
<sequence>MRLLRTITITIALLCALMGMAASGESRGEPVAAAVAGEGRSASLRGGNVAESGRASGIRDLQYYDYDYNDDSDDEDDDRDQWSAGDGYYEGPAGQLDTAGGGFNQPDDDHHPDDDDDDEGDDP</sequence>
<reference evidence="3 4" key="1">
    <citation type="submission" date="2014-11" db="EMBL/GenBank/DDBJ databases">
        <authorList>
            <person name="Zhu J."/>
            <person name="Qi W."/>
            <person name="Song R."/>
        </authorList>
    </citation>
    <scope>NUCLEOTIDE SEQUENCE [LARGE SCALE GENOMIC DNA]</scope>
</reference>
<dbReference type="Proteomes" id="UP000041254">
    <property type="component" value="Unassembled WGS sequence"/>
</dbReference>
<feature type="chain" id="PRO_5005190890" description="RxLR effector protein" evidence="2">
    <location>
        <begin position="29"/>
        <end position="123"/>
    </location>
</feature>
<dbReference type="InParanoid" id="A0A0G4H3U2"/>
<gene>
    <name evidence="3" type="ORF">Vbra_6519</name>
</gene>
<evidence type="ECO:0000256" key="1">
    <source>
        <dbReference type="SAM" id="MobiDB-lite"/>
    </source>
</evidence>
<organism evidence="3 4">
    <name type="scientific">Vitrella brassicaformis (strain CCMP3155)</name>
    <dbReference type="NCBI Taxonomy" id="1169540"/>
    <lineage>
        <taxon>Eukaryota</taxon>
        <taxon>Sar</taxon>
        <taxon>Alveolata</taxon>
        <taxon>Colpodellida</taxon>
        <taxon>Vitrellaceae</taxon>
        <taxon>Vitrella</taxon>
    </lineage>
</organism>
<name>A0A0G4H3U2_VITBC</name>
<evidence type="ECO:0000256" key="2">
    <source>
        <dbReference type="SAM" id="SignalP"/>
    </source>
</evidence>
<dbReference type="EMBL" id="CDMY01000982">
    <property type="protein sequence ID" value="CEM38337.1"/>
    <property type="molecule type" value="Genomic_DNA"/>
</dbReference>
<keyword evidence="2" id="KW-0732">Signal</keyword>